<name>J9G0P2_9ZZZZ</name>
<proteinExistence type="predicted"/>
<comment type="caution">
    <text evidence="1">The sequence shown here is derived from an EMBL/GenBank/DDBJ whole genome shotgun (WGS) entry which is preliminary data.</text>
</comment>
<gene>
    <name evidence="1" type="ORF">EVA_16517</name>
</gene>
<evidence type="ECO:0000313" key="1">
    <source>
        <dbReference type="EMBL" id="EJW95377.1"/>
    </source>
</evidence>
<dbReference type="EMBL" id="AMCI01005834">
    <property type="protein sequence ID" value="EJW95377.1"/>
    <property type="molecule type" value="Genomic_DNA"/>
</dbReference>
<protein>
    <submittedName>
        <fullName evidence="1">Uncharacterized protein</fullName>
    </submittedName>
</protein>
<accession>J9G0P2</accession>
<organism evidence="1">
    <name type="scientific">gut metagenome</name>
    <dbReference type="NCBI Taxonomy" id="749906"/>
    <lineage>
        <taxon>unclassified sequences</taxon>
        <taxon>metagenomes</taxon>
        <taxon>organismal metagenomes</taxon>
    </lineage>
</organism>
<sequence length="56" mass="6255">MPAQPFCEPSCLIRSICFKALRPETGCRALLRRTAYPAAGSAQKQRSLLPAQRQCY</sequence>
<reference evidence="1" key="1">
    <citation type="journal article" date="2012" name="PLoS ONE">
        <title>Gene sets for utilization of primary and secondary nutrition supplies in the distal gut of endangered iberian lynx.</title>
        <authorList>
            <person name="Alcaide M."/>
            <person name="Messina E."/>
            <person name="Richter M."/>
            <person name="Bargiela R."/>
            <person name="Peplies J."/>
            <person name="Huws S.A."/>
            <person name="Newbold C.J."/>
            <person name="Golyshin P.N."/>
            <person name="Simon M.A."/>
            <person name="Lopez G."/>
            <person name="Yakimov M.M."/>
            <person name="Ferrer M."/>
        </authorList>
    </citation>
    <scope>NUCLEOTIDE SEQUENCE</scope>
</reference>
<dbReference type="AlphaFoldDB" id="J9G0P2"/>